<evidence type="ECO:0000313" key="2">
    <source>
        <dbReference type="Proteomes" id="UP000618579"/>
    </source>
</evidence>
<reference evidence="1 2" key="1">
    <citation type="submission" date="2019-10" db="EMBL/GenBank/DDBJ databases">
        <title>Description of Paenibacillus pedi sp. nov.</title>
        <authorList>
            <person name="Carlier A."/>
            <person name="Qi S."/>
        </authorList>
    </citation>
    <scope>NUCLEOTIDE SEQUENCE [LARGE SCALE GENOMIC DNA]</scope>
    <source>
        <strain evidence="1 2">LMG 31457</strain>
    </source>
</reference>
<accession>A0ABX1ZKR7</accession>
<evidence type="ECO:0000313" key="1">
    <source>
        <dbReference type="EMBL" id="NOU99522.1"/>
    </source>
</evidence>
<protein>
    <submittedName>
        <fullName evidence="1">Uncharacterized protein</fullName>
    </submittedName>
</protein>
<dbReference type="Proteomes" id="UP000618579">
    <property type="component" value="Unassembled WGS sequence"/>
</dbReference>
<proteinExistence type="predicted"/>
<comment type="caution">
    <text evidence="1">The sequence shown here is derived from an EMBL/GenBank/DDBJ whole genome shotgun (WGS) entry which is preliminary data.</text>
</comment>
<dbReference type="EMBL" id="WHNZ01000013">
    <property type="protein sequence ID" value="NOU99522.1"/>
    <property type="molecule type" value="Genomic_DNA"/>
</dbReference>
<gene>
    <name evidence="1" type="ORF">GC097_05720</name>
</gene>
<keyword evidence="2" id="KW-1185">Reference proteome</keyword>
<sequence length="124" mass="14457">MNNEGHQKVAIYYNLHKRCLSVKDHRTGKIVAHEHSLLLENVLFKVSQKGRQRVLREKRKNVHAFIIGDKISTIPTELDLEHYNKAKYNPYLCESFIDIDSGKEVLRAKRVFCIGKSIFYLEGD</sequence>
<organism evidence="1 2">
    <name type="scientific">Paenibacillus planticolens</name>
    <dbReference type="NCBI Taxonomy" id="2654976"/>
    <lineage>
        <taxon>Bacteria</taxon>
        <taxon>Bacillati</taxon>
        <taxon>Bacillota</taxon>
        <taxon>Bacilli</taxon>
        <taxon>Bacillales</taxon>
        <taxon>Paenibacillaceae</taxon>
        <taxon>Paenibacillus</taxon>
    </lineage>
</organism>
<dbReference type="RefSeq" id="WP_171682397.1">
    <property type="nucleotide sequence ID" value="NZ_WHNZ01000013.1"/>
</dbReference>
<dbReference type="InterPro" id="IPR058002">
    <property type="entry name" value="Gp82"/>
</dbReference>
<dbReference type="Pfam" id="PF25735">
    <property type="entry name" value="Phage_L5_gp82"/>
    <property type="match status" value="1"/>
</dbReference>
<name>A0ABX1ZKR7_9BACL</name>